<dbReference type="EMBL" id="AP023326">
    <property type="protein sequence ID" value="BCI67491.1"/>
    <property type="molecule type" value="Genomic_DNA"/>
</dbReference>
<gene>
    <name evidence="2" type="ORF">AAJCM20276_21150</name>
</gene>
<name>A0A6S6PLF3_ACEAC</name>
<protein>
    <recommendedName>
        <fullName evidence="1">Flp pilus assembly protein RcpC/CpaB domain-containing protein</fullName>
    </recommendedName>
</protein>
<dbReference type="InterPro" id="IPR031571">
    <property type="entry name" value="RcpC_dom"/>
</dbReference>
<evidence type="ECO:0000313" key="3">
    <source>
        <dbReference type="Proteomes" id="UP000515220"/>
    </source>
</evidence>
<dbReference type="InterPro" id="IPR017592">
    <property type="entry name" value="Pilus_assmbl_Flp-typ_CpaB"/>
</dbReference>
<dbReference type="Proteomes" id="UP000515220">
    <property type="component" value="Chromosome"/>
</dbReference>
<evidence type="ECO:0000313" key="2">
    <source>
        <dbReference type="EMBL" id="BCI67491.1"/>
    </source>
</evidence>
<accession>A0A6S6PLF3</accession>
<dbReference type="Pfam" id="PF16976">
    <property type="entry name" value="RcpC"/>
    <property type="match status" value="1"/>
</dbReference>
<reference evidence="2 3" key="1">
    <citation type="submission" date="2020-07" db="EMBL/GenBank/DDBJ databases">
        <title>Complete Genome Sequence of an acetic acid bacterium, Acetobacter aceti JCM20276.</title>
        <authorList>
            <person name="Hirose Y."/>
            <person name="Mihara H."/>
        </authorList>
    </citation>
    <scope>NUCLEOTIDE SEQUENCE [LARGE SCALE GENOMIC DNA]</scope>
    <source>
        <strain evidence="2 3">JCM20276</strain>
    </source>
</reference>
<organism evidence="2 3">
    <name type="scientific">Acetobacter aceti</name>
    <dbReference type="NCBI Taxonomy" id="435"/>
    <lineage>
        <taxon>Bacteria</taxon>
        <taxon>Pseudomonadati</taxon>
        <taxon>Pseudomonadota</taxon>
        <taxon>Alphaproteobacteria</taxon>
        <taxon>Acetobacterales</taxon>
        <taxon>Acetobacteraceae</taxon>
        <taxon>Acetobacter</taxon>
        <taxon>Acetobacter subgen. Acetobacter</taxon>
    </lineage>
</organism>
<dbReference type="NCBIfam" id="TIGR03177">
    <property type="entry name" value="pilus_cpaB"/>
    <property type="match status" value="1"/>
</dbReference>
<dbReference type="AlphaFoldDB" id="A0A6S6PLF3"/>
<feature type="domain" description="Flp pilus assembly protein RcpC/CpaB" evidence="1">
    <location>
        <begin position="2"/>
        <end position="100"/>
    </location>
</feature>
<evidence type="ECO:0000259" key="1">
    <source>
        <dbReference type="Pfam" id="PF16976"/>
    </source>
</evidence>
<proteinExistence type="predicted"/>
<sequence>MPVDPANAVGGLIWPGDYVDVLLMPTQEHSEGNADSQMSSVKTLLQNVHVVAVDQHLVRGQGPTAGTTQSARTVVLELNAEDAQKLALAEKVGRLTLTLRSMTKASEDALSAGSTWNDDIFESKVKEKKVKERDAAEIESSLHVFNGLTEVKDNVH</sequence>